<dbReference type="RefSeq" id="WP_192539781.1">
    <property type="nucleotide sequence ID" value="NZ_RRZB01000080.1"/>
</dbReference>
<keyword evidence="1" id="KW-0732">Signal</keyword>
<dbReference type="EMBL" id="RRZB01000080">
    <property type="protein sequence ID" value="MBE0465357.1"/>
    <property type="molecule type" value="Genomic_DNA"/>
</dbReference>
<feature type="chain" id="PRO_5046541897" evidence="1">
    <location>
        <begin position="21"/>
        <end position="114"/>
    </location>
</feature>
<accession>A0ABR9G375</accession>
<comment type="caution">
    <text evidence="2">The sequence shown here is derived from an EMBL/GenBank/DDBJ whole genome shotgun (WGS) entry which is preliminary data.</text>
</comment>
<evidence type="ECO:0000313" key="3">
    <source>
        <dbReference type="Proteomes" id="UP001645038"/>
    </source>
</evidence>
<gene>
    <name evidence="2" type="ORF">EI547_18175</name>
</gene>
<evidence type="ECO:0000256" key="1">
    <source>
        <dbReference type="SAM" id="SignalP"/>
    </source>
</evidence>
<proteinExistence type="predicted"/>
<dbReference type="Proteomes" id="UP001645038">
    <property type="component" value="Unassembled WGS sequence"/>
</dbReference>
<sequence>MKTKLAIAALILASSTNALASSPDYNPENNLEVCTRIEGLAKEALDLRIQGGTYTQLVSTFRPYQALLLEAFDYPLNQSRSSEELINAFGENMYRTCITGGMVFMNGQRLVILL</sequence>
<evidence type="ECO:0000313" key="2">
    <source>
        <dbReference type="EMBL" id="MBE0465357.1"/>
    </source>
</evidence>
<feature type="signal peptide" evidence="1">
    <location>
        <begin position="1"/>
        <end position="20"/>
    </location>
</feature>
<keyword evidence="3" id="KW-1185">Reference proteome</keyword>
<reference evidence="2 3" key="1">
    <citation type="submission" date="2020-07" db="EMBL/GenBank/DDBJ databases">
        <title>Halophilic bacteria isolated from french cheeses.</title>
        <authorList>
            <person name="Kothe C.I."/>
            <person name="Farah-Kraiem B."/>
            <person name="Renault P."/>
            <person name="Dridi B."/>
        </authorList>
    </citation>
    <scope>NUCLEOTIDE SEQUENCE [LARGE SCALE GENOMIC DNA]</scope>
    <source>
        <strain evidence="2 3">FME20</strain>
    </source>
</reference>
<name>A0ABR9G375_9GAMM</name>
<protein>
    <submittedName>
        <fullName evidence="2">Uncharacterized protein</fullName>
    </submittedName>
</protein>
<organism evidence="2 3">
    <name type="scientific">Halomonas colorata</name>
    <dbReference type="NCBI Taxonomy" id="2742615"/>
    <lineage>
        <taxon>Bacteria</taxon>
        <taxon>Pseudomonadati</taxon>
        <taxon>Pseudomonadota</taxon>
        <taxon>Gammaproteobacteria</taxon>
        <taxon>Oceanospirillales</taxon>
        <taxon>Halomonadaceae</taxon>
        <taxon>Halomonas</taxon>
    </lineage>
</organism>